<accession>A0A250DDL7</accession>
<dbReference type="SUPFAM" id="SSF52096">
    <property type="entry name" value="ClpP/crotonase"/>
    <property type="match status" value="1"/>
</dbReference>
<dbReference type="KEGG" id="vbo:CKY39_02585"/>
<evidence type="ECO:0000313" key="4">
    <source>
        <dbReference type="Proteomes" id="UP000217154"/>
    </source>
</evidence>
<dbReference type="Proteomes" id="UP000217154">
    <property type="component" value="Chromosome"/>
</dbReference>
<evidence type="ECO:0000313" key="3">
    <source>
        <dbReference type="EMBL" id="ATA52231.1"/>
    </source>
</evidence>
<dbReference type="InterPro" id="IPR029045">
    <property type="entry name" value="ClpP/crotonase-like_dom_sf"/>
</dbReference>
<dbReference type="GO" id="GO:0003824">
    <property type="term" value="F:catalytic activity"/>
    <property type="evidence" value="ECO:0007669"/>
    <property type="project" value="InterPro"/>
</dbReference>
<dbReference type="CDD" id="cd06558">
    <property type="entry name" value="crotonase-like"/>
    <property type="match status" value="1"/>
</dbReference>
<dbReference type="InterPro" id="IPR001753">
    <property type="entry name" value="Enoyl-CoA_hydra/iso"/>
</dbReference>
<dbReference type="Gene3D" id="1.10.12.10">
    <property type="entry name" value="Lyase 2-enoyl-coa Hydratase, Chain A, domain 2"/>
    <property type="match status" value="1"/>
</dbReference>
<dbReference type="InterPro" id="IPR014748">
    <property type="entry name" value="Enoyl-CoA_hydra_C"/>
</dbReference>
<dbReference type="PANTHER" id="PTHR43459:SF1">
    <property type="entry name" value="EG:BACN32G11.4 PROTEIN"/>
    <property type="match status" value="1"/>
</dbReference>
<dbReference type="RefSeq" id="WP_095743340.1">
    <property type="nucleotide sequence ID" value="NZ_CP023284.1"/>
</dbReference>
<dbReference type="InterPro" id="IPR018376">
    <property type="entry name" value="Enoyl-CoA_hyd/isom_CS"/>
</dbReference>
<dbReference type="Gene3D" id="3.90.226.10">
    <property type="entry name" value="2-enoyl-CoA Hydratase, Chain A, domain 1"/>
    <property type="match status" value="1"/>
</dbReference>
<dbReference type="PANTHER" id="PTHR43459">
    <property type="entry name" value="ENOYL-COA HYDRATASE"/>
    <property type="match status" value="1"/>
</dbReference>
<gene>
    <name evidence="3" type="ORF">CKY39_02585</name>
</gene>
<sequence>MTAPQQTPQPCVLCDQADGIATLTLNLPHKLNPIAKDLQVELRDALERIRDDRTVRAVILTGAGKAFCVGADLSAMAPPGEPSQTLGDQTAEWMQKLSNPLIETLRTLPVPVVAAVNGPAAGAGVGLALAADVTIAARSAYFYLPFLPKLGIVPDLGCTWAIPRRAGRARAMGMALLDERLSAGRAVQWGLIWACADDEQLMDEARAIAQRLARLPAHAVLEARGAFEASEHHTLKEQLHYESERQRALIDRPSFREGVSAFLQKRPPVFETR</sequence>
<proteinExistence type="inferred from homology"/>
<dbReference type="EMBL" id="CP023284">
    <property type="protein sequence ID" value="ATA52231.1"/>
    <property type="molecule type" value="Genomic_DNA"/>
</dbReference>
<dbReference type="Pfam" id="PF00378">
    <property type="entry name" value="ECH_1"/>
    <property type="match status" value="1"/>
</dbReference>
<dbReference type="AlphaFoldDB" id="A0A250DDL7"/>
<dbReference type="PROSITE" id="PS00166">
    <property type="entry name" value="ENOYL_COA_HYDRATASE"/>
    <property type="match status" value="1"/>
</dbReference>
<evidence type="ECO:0000256" key="2">
    <source>
        <dbReference type="RuleBase" id="RU003707"/>
    </source>
</evidence>
<reference evidence="3 4" key="1">
    <citation type="submission" date="2017-09" db="EMBL/GenBank/DDBJ databases">
        <title>The diverse metabolic capabilities of V. boronicumulans make it an excellent choice for continued studies on novel biodegradation.</title>
        <authorList>
            <person name="Sun S."/>
        </authorList>
    </citation>
    <scope>NUCLEOTIDE SEQUENCE [LARGE SCALE GENOMIC DNA]</scope>
    <source>
        <strain evidence="3 4">J1</strain>
    </source>
</reference>
<evidence type="ECO:0000256" key="1">
    <source>
        <dbReference type="ARBA" id="ARBA00005254"/>
    </source>
</evidence>
<protein>
    <submittedName>
        <fullName evidence="3">Enoyl-CoA hydratase</fullName>
    </submittedName>
</protein>
<comment type="similarity">
    <text evidence="1 2">Belongs to the enoyl-CoA hydratase/isomerase family.</text>
</comment>
<organism evidence="3 4">
    <name type="scientific">Variovorax boronicumulans</name>
    <dbReference type="NCBI Taxonomy" id="436515"/>
    <lineage>
        <taxon>Bacteria</taxon>
        <taxon>Pseudomonadati</taxon>
        <taxon>Pseudomonadota</taxon>
        <taxon>Betaproteobacteria</taxon>
        <taxon>Burkholderiales</taxon>
        <taxon>Comamonadaceae</taxon>
        <taxon>Variovorax</taxon>
    </lineage>
</organism>
<name>A0A250DDL7_9BURK</name>